<name>A0A1V9XYT9_9ACAR</name>
<evidence type="ECO:0000313" key="1">
    <source>
        <dbReference type="EMBL" id="OQR78603.1"/>
    </source>
</evidence>
<dbReference type="GO" id="GO:0005581">
    <property type="term" value="C:collagen trimer"/>
    <property type="evidence" value="ECO:0007669"/>
    <property type="project" value="UniProtKB-KW"/>
</dbReference>
<dbReference type="AlphaFoldDB" id="A0A1V9XYT9"/>
<dbReference type="Proteomes" id="UP000192247">
    <property type="component" value="Unassembled WGS sequence"/>
</dbReference>
<dbReference type="OrthoDB" id="6486592at2759"/>
<dbReference type="Gene3D" id="2.60.120.200">
    <property type="match status" value="1"/>
</dbReference>
<feature type="non-terminal residue" evidence="1">
    <location>
        <position position="1"/>
    </location>
</feature>
<keyword evidence="1" id="KW-0176">Collagen</keyword>
<protein>
    <submittedName>
        <fullName evidence="1">Collagen alpha-1(XVIII) chain-like</fullName>
    </submittedName>
</protein>
<comment type="caution">
    <text evidence="1">The sequence shown here is derived from an EMBL/GenBank/DDBJ whole genome shotgun (WGS) entry which is preliminary data.</text>
</comment>
<sequence>FECHEIDLLYEVHPTDSTPGVRKATSDRRSSSPLLATLTTRDNKREHQHWDADSDGYEATNLHLNNNANKNSFHNAISLALNSNVRIPHRLVLPAELPHHFMLSSRLKSESPLGGFLFAVLDSSDTVIQLGLYMHPVDNFKQNITIYYSDTRRNNPIAEFVIDDLTGSWI</sequence>
<keyword evidence="2" id="KW-1185">Reference proteome</keyword>
<proteinExistence type="predicted"/>
<evidence type="ECO:0000313" key="2">
    <source>
        <dbReference type="Proteomes" id="UP000192247"/>
    </source>
</evidence>
<accession>A0A1V9XYT9</accession>
<dbReference type="InterPro" id="IPR013320">
    <property type="entry name" value="ConA-like_dom_sf"/>
</dbReference>
<organism evidence="1 2">
    <name type="scientific">Tropilaelaps mercedesae</name>
    <dbReference type="NCBI Taxonomy" id="418985"/>
    <lineage>
        <taxon>Eukaryota</taxon>
        <taxon>Metazoa</taxon>
        <taxon>Ecdysozoa</taxon>
        <taxon>Arthropoda</taxon>
        <taxon>Chelicerata</taxon>
        <taxon>Arachnida</taxon>
        <taxon>Acari</taxon>
        <taxon>Parasitiformes</taxon>
        <taxon>Mesostigmata</taxon>
        <taxon>Gamasina</taxon>
        <taxon>Dermanyssoidea</taxon>
        <taxon>Laelapidae</taxon>
        <taxon>Tropilaelaps</taxon>
    </lineage>
</organism>
<reference evidence="1 2" key="1">
    <citation type="journal article" date="2017" name="Gigascience">
        <title>Draft genome of the honey bee ectoparasitic mite, Tropilaelaps mercedesae, is shaped by the parasitic life history.</title>
        <authorList>
            <person name="Dong X."/>
            <person name="Armstrong S.D."/>
            <person name="Xia D."/>
            <person name="Makepeace B.L."/>
            <person name="Darby A.C."/>
            <person name="Kadowaki T."/>
        </authorList>
    </citation>
    <scope>NUCLEOTIDE SEQUENCE [LARGE SCALE GENOMIC DNA]</scope>
    <source>
        <strain evidence="1">Wuxi-XJTLU</strain>
    </source>
</reference>
<gene>
    <name evidence="1" type="ORF">BIW11_06298</name>
</gene>
<dbReference type="EMBL" id="MNPL01002026">
    <property type="protein sequence ID" value="OQR78603.1"/>
    <property type="molecule type" value="Genomic_DNA"/>
</dbReference>
<dbReference type="InParanoid" id="A0A1V9XYT9"/>
<dbReference type="SUPFAM" id="SSF49899">
    <property type="entry name" value="Concanavalin A-like lectins/glucanases"/>
    <property type="match status" value="1"/>
</dbReference>
<feature type="non-terminal residue" evidence="1">
    <location>
        <position position="170"/>
    </location>
</feature>
<dbReference type="STRING" id="418985.A0A1V9XYT9"/>